<name>A0A4P9ZB71_9ASCO</name>
<feature type="domain" description="RNase III" evidence="1">
    <location>
        <begin position="58"/>
        <end position="192"/>
    </location>
</feature>
<gene>
    <name evidence="2" type="ORF">METBISCDRAFT_19578</name>
</gene>
<dbReference type="PANTHER" id="PTHR28160:SF1">
    <property type="entry name" value="LARGE RIBOSOMAL SUBUNIT PROTEIN ML57"/>
    <property type="match status" value="1"/>
</dbReference>
<dbReference type="AlphaFoldDB" id="A0A4P9ZB71"/>
<dbReference type="GO" id="GO:0032543">
    <property type="term" value="P:mitochondrial translation"/>
    <property type="evidence" value="ECO:0007669"/>
    <property type="project" value="InterPro"/>
</dbReference>
<dbReference type="InterPro" id="IPR036389">
    <property type="entry name" value="RNase_III_sf"/>
</dbReference>
<dbReference type="PANTHER" id="PTHR28160">
    <property type="entry name" value="54S RIBOSOMAL PROTEIN L15, MITOCHONDRIAL"/>
    <property type="match status" value="1"/>
</dbReference>
<dbReference type="Gene3D" id="1.10.1520.10">
    <property type="entry name" value="Ribonuclease III domain"/>
    <property type="match status" value="1"/>
</dbReference>
<evidence type="ECO:0000313" key="3">
    <source>
        <dbReference type="Proteomes" id="UP000268321"/>
    </source>
</evidence>
<proteinExistence type="predicted"/>
<dbReference type="EMBL" id="ML004516">
    <property type="protein sequence ID" value="RKP29050.1"/>
    <property type="molecule type" value="Genomic_DNA"/>
</dbReference>
<keyword evidence="3" id="KW-1185">Reference proteome</keyword>
<dbReference type="GO" id="GO:0006396">
    <property type="term" value="P:RNA processing"/>
    <property type="evidence" value="ECO:0007669"/>
    <property type="project" value="InterPro"/>
</dbReference>
<dbReference type="InterPro" id="IPR000999">
    <property type="entry name" value="RNase_III_dom"/>
</dbReference>
<dbReference type="Pfam" id="PF14622">
    <property type="entry name" value="Ribonucleas_3_3"/>
    <property type="match status" value="1"/>
</dbReference>
<dbReference type="GO" id="GO:0005762">
    <property type="term" value="C:mitochondrial large ribosomal subunit"/>
    <property type="evidence" value="ECO:0007669"/>
    <property type="project" value="InterPro"/>
</dbReference>
<accession>A0A4P9ZB71</accession>
<evidence type="ECO:0000313" key="2">
    <source>
        <dbReference type="EMBL" id="RKP29050.1"/>
    </source>
</evidence>
<reference evidence="3" key="1">
    <citation type="journal article" date="2018" name="Nat. Microbiol.">
        <title>Leveraging single-cell genomics to expand the fungal tree of life.</title>
        <authorList>
            <person name="Ahrendt S.R."/>
            <person name="Quandt C.A."/>
            <person name="Ciobanu D."/>
            <person name="Clum A."/>
            <person name="Salamov A."/>
            <person name="Andreopoulos B."/>
            <person name="Cheng J.F."/>
            <person name="Woyke T."/>
            <person name="Pelin A."/>
            <person name="Henrissat B."/>
            <person name="Reynolds N.K."/>
            <person name="Benny G.L."/>
            <person name="Smith M.E."/>
            <person name="James T.Y."/>
            <person name="Grigoriev I.V."/>
        </authorList>
    </citation>
    <scope>NUCLEOTIDE SEQUENCE [LARGE SCALE GENOMIC DNA]</scope>
    <source>
        <strain evidence="3">Baker2002</strain>
    </source>
</reference>
<dbReference type="Proteomes" id="UP000268321">
    <property type="component" value="Unassembled WGS sequence"/>
</dbReference>
<evidence type="ECO:0000259" key="1">
    <source>
        <dbReference type="Pfam" id="PF14622"/>
    </source>
</evidence>
<dbReference type="GO" id="GO:0004525">
    <property type="term" value="F:ribonuclease III activity"/>
    <property type="evidence" value="ECO:0007669"/>
    <property type="project" value="InterPro"/>
</dbReference>
<dbReference type="SUPFAM" id="SSF69065">
    <property type="entry name" value="RNase III domain-like"/>
    <property type="match status" value="1"/>
</dbReference>
<organism evidence="2 3">
    <name type="scientific">Metschnikowia bicuspidata</name>
    <dbReference type="NCBI Taxonomy" id="27322"/>
    <lineage>
        <taxon>Eukaryota</taxon>
        <taxon>Fungi</taxon>
        <taxon>Dikarya</taxon>
        <taxon>Ascomycota</taxon>
        <taxon>Saccharomycotina</taxon>
        <taxon>Pichiomycetes</taxon>
        <taxon>Metschnikowiaceae</taxon>
        <taxon>Metschnikowia</taxon>
    </lineage>
</organism>
<dbReference type="GO" id="GO:0003735">
    <property type="term" value="F:structural constituent of ribosome"/>
    <property type="evidence" value="ECO:0007669"/>
    <property type="project" value="InterPro"/>
</dbReference>
<protein>
    <recommendedName>
        <fullName evidence="1">RNase III domain-containing protein</fullName>
    </recommendedName>
</protein>
<dbReference type="InterPro" id="IPR040030">
    <property type="entry name" value="Ribosomal_mL57"/>
</dbReference>
<dbReference type="OrthoDB" id="2281895at2759"/>
<sequence>MSLLRIFWRSVFIKTRLPIRKDLAAVLQFPSGETYGCNSHNLQHIKTFLSDRYAIPDDMALQVLTHKSFTNGLKPYNEKLSAMGSKLLNLFSAKFVVEGATTNELAVNGKNLDVLGTPIAKELGGRMALGLFAKASKLNTIMFWKSYNSLLSFQESGELKVSAQMMYALVGAVTFIHGKKAAEMFVREKLLDGPNSLENIAAAFLEKQ</sequence>